<dbReference type="Proteomes" id="UP000321304">
    <property type="component" value="Unassembled WGS sequence"/>
</dbReference>
<sequence>MQRRRGGIRPGARHKGVLLGGAAVAVVRGWLENDGD</sequence>
<evidence type="ECO:0000313" key="1">
    <source>
        <dbReference type="EMBL" id="TWC05160.1"/>
    </source>
</evidence>
<proteinExistence type="predicted"/>
<evidence type="ECO:0000313" key="2">
    <source>
        <dbReference type="Proteomes" id="UP000321304"/>
    </source>
</evidence>
<protein>
    <submittedName>
        <fullName evidence="1">Uncharacterized protein</fullName>
    </submittedName>
</protein>
<dbReference type="EMBL" id="VITY01000003">
    <property type="protein sequence ID" value="TWC05160.1"/>
    <property type="molecule type" value="Genomic_DNA"/>
</dbReference>
<accession>A0A560MC23</accession>
<dbReference type="AlphaFoldDB" id="A0A560MC23"/>
<reference evidence="1 2" key="1">
    <citation type="submission" date="2019-06" db="EMBL/GenBank/DDBJ databases">
        <title>Genomic Encyclopedia of Type Strains, Phase IV (KMG-V): Genome sequencing to study the core and pangenomes of soil and plant-associated prokaryotes.</title>
        <authorList>
            <person name="Whitman W."/>
        </authorList>
    </citation>
    <scope>NUCLEOTIDE SEQUENCE [LARGE SCALE GENOMIC DNA]</scope>
    <source>
        <strain evidence="1 2">BR 10355</strain>
    </source>
</reference>
<comment type="caution">
    <text evidence="1">The sequence shown here is derived from an EMBL/GenBank/DDBJ whole genome shotgun (WGS) entry which is preliminary data.</text>
</comment>
<name>A0A560MC23_9BRAD</name>
<keyword evidence="2" id="KW-1185">Reference proteome</keyword>
<organism evidence="1 2">
    <name type="scientific">Bradyrhizobium macuxiense</name>
    <dbReference type="NCBI Taxonomy" id="1755647"/>
    <lineage>
        <taxon>Bacteria</taxon>
        <taxon>Pseudomonadati</taxon>
        <taxon>Pseudomonadota</taxon>
        <taxon>Alphaproteobacteria</taxon>
        <taxon>Hyphomicrobiales</taxon>
        <taxon>Nitrobacteraceae</taxon>
        <taxon>Bradyrhizobium</taxon>
    </lineage>
</organism>
<gene>
    <name evidence="1" type="ORF">FBZ93_103172</name>
</gene>